<dbReference type="Proteomes" id="UP001367508">
    <property type="component" value="Unassembled WGS sequence"/>
</dbReference>
<accession>A0AAN9KFR8</accession>
<sequence>MRNHASRDIYPSLERPCARGLLARGGSIERGRSRILSGNCSSAWFVSFRPNIGFERDMRVHHLEAMTGNCDPN</sequence>
<protein>
    <submittedName>
        <fullName evidence="1">Uncharacterized protein</fullName>
    </submittedName>
</protein>
<dbReference type="EMBL" id="JAYMYQ010000008">
    <property type="protein sequence ID" value="KAK7315352.1"/>
    <property type="molecule type" value="Genomic_DNA"/>
</dbReference>
<dbReference type="AlphaFoldDB" id="A0AAN9KFR8"/>
<comment type="caution">
    <text evidence="1">The sequence shown here is derived from an EMBL/GenBank/DDBJ whole genome shotgun (WGS) entry which is preliminary data.</text>
</comment>
<keyword evidence="2" id="KW-1185">Reference proteome</keyword>
<evidence type="ECO:0000313" key="1">
    <source>
        <dbReference type="EMBL" id="KAK7315352.1"/>
    </source>
</evidence>
<organism evidence="1 2">
    <name type="scientific">Canavalia gladiata</name>
    <name type="common">Sword bean</name>
    <name type="synonym">Dolichos gladiatus</name>
    <dbReference type="NCBI Taxonomy" id="3824"/>
    <lineage>
        <taxon>Eukaryota</taxon>
        <taxon>Viridiplantae</taxon>
        <taxon>Streptophyta</taxon>
        <taxon>Embryophyta</taxon>
        <taxon>Tracheophyta</taxon>
        <taxon>Spermatophyta</taxon>
        <taxon>Magnoliopsida</taxon>
        <taxon>eudicotyledons</taxon>
        <taxon>Gunneridae</taxon>
        <taxon>Pentapetalae</taxon>
        <taxon>rosids</taxon>
        <taxon>fabids</taxon>
        <taxon>Fabales</taxon>
        <taxon>Fabaceae</taxon>
        <taxon>Papilionoideae</taxon>
        <taxon>50 kb inversion clade</taxon>
        <taxon>NPAAA clade</taxon>
        <taxon>indigoferoid/millettioid clade</taxon>
        <taxon>Phaseoleae</taxon>
        <taxon>Canavalia</taxon>
    </lineage>
</organism>
<reference evidence="1 2" key="1">
    <citation type="submission" date="2024-01" db="EMBL/GenBank/DDBJ databases">
        <title>The genomes of 5 underutilized Papilionoideae crops provide insights into root nodulation and disease resistanc.</title>
        <authorList>
            <person name="Jiang F."/>
        </authorList>
    </citation>
    <scope>NUCLEOTIDE SEQUENCE [LARGE SCALE GENOMIC DNA]</scope>
    <source>
        <strain evidence="1">LVBAO_FW01</strain>
        <tissue evidence="1">Leaves</tissue>
    </source>
</reference>
<name>A0AAN9KFR8_CANGL</name>
<evidence type="ECO:0000313" key="2">
    <source>
        <dbReference type="Proteomes" id="UP001367508"/>
    </source>
</evidence>
<proteinExistence type="predicted"/>
<gene>
    <name evidence="1" type="ORF">VNO77_33894</name>
</gene>